<comment type="subcellular location">
    <subcellularLocation>
        <location evidence="2 19 20">Cytoplasm</location>
    </subcellularLocation>
</comment>
<dbReference type="STRING" id="690567.1542"/>
<dbReference type="InterPro" id="IPR036615">
    <property type="entry name" value="Mur_ligase_C_dom_sf"/>
</dbReference>
<keyword evidence="12 19" id="KW-0133">Cell shape</keyword>
<evidence type="ECO:0000256" key="16">
    <source>
        <dbReference type="ARBA" id="ARBA00030398"/>
    </source>
</evidence>
<dbReference type="EMBL" id="CGIH01000027">
    <property type="protein sequence ID" value="CFX62833.1"/>
    <property type="molecule type" value="Genomic_DNA"/>
</dbReference>
<sequence length="455" mass="49652">MFKGKKILVVGLARSGMAAVKALHKRGAVLFAYDAKTEKELPAEAAWLKDLGVKIFLGTYPPLHQGIDLLVVSPGVPLDIDPVQEAYRRGIRVIGELELAFLLKSPQVEMLAVTGTNGKTTTTALLEMILKTDGRNAAAAGNIGVPLCSLIEEMESGYIAVEASSFQLESTQSFNPHVAGILNITPDHLDRHKSMQGYIQAKRNIFKNHTAADYLILNYDDEIVRNLALSANSQVIFFSVEQELAEGFYIAEQSIQVNWGGEHCSLLSLPEIRLRGKHNLENILCAAAMAWADGVSPASIISSLRNFGGVRHRLEEVTIHNNILYINDSKGTNPESTMKALQAFDDPIVLIAGGRSKGGSFTALAELIPGKVKELVLLGEAREQIKSAVMELGYRNIHEVEDFPAAVYLAQRLAEPGDVVLLSPACASWDMFPSYEHRGDLFCELVGQLVNETFA</sequence>
<dbReference type="InterPro" id="IPR004101">
    <property type="entry name" value="Mur_ligase_C"/>
</dbReference>
<protein>
    <recommendedName>
        <fullName evidence="6 19">UDP-N-acetylmuramoylalanine--D-glutamate ligase</fullName>
        <ecNumber evidence="5 19">6.3.2.9</ecNumber>
    </recommendedName>
    <alternativeName>
        <fullName evidence="17 19">D-glutamic acid-adding enzyme</fullName>
    </alternativeName>
    <alternativeName>
        <fullName evidence="16 19">UDP-N-acetylmuramoyl-L-alanyl-D-glutamate synthetase</fullName>
    </alternativeName>
</protein>
<keyword evidence="15 19" id="KW-0961">Cell wall biogenesis/degradation</keyword>
<comment type="pathway">
    <text evidence="3 19 20">Cell wall biogenesis; peptidoglycan biosynthesis.</text>
</comment>
<dbReference type="Pfam" id="PF21799">
    <property type="entry name" value="MurD-like_N"/>
    <property type="match status" value="1"/>
</dbReference>
<dbReference type="Pfam" id="PF08245">
    <property type="entry name" value="Mur_ligase_M"/>
    <property type="match status" value="1"/>
</dbReference>
<dbReference type="GO" id="GO:0009252">
    <property type="term" value="P:peptidoglycan biosynthetic process"/>
    <property type="evidence" value="ECO:0007669"/>
    <property type="project" value="UniProtKB-UniRule"/>
</dbReference>
<dbReference type="InterPro" id="IPR036565">
    <property type="entry name" value="Mur-like_cat_sf"/>
</dbReference>
<organism evidence="23 24">
    <name type="scientific">Syntrophomonas zehnderi OL-4</name>
    <dbReference type="NCBI Taxonomy" id="690567"/>
    <lineage>
        <taxon>Bacteria</taxon>
        <taxon>Bacillati</taxon>
        <taxon>Bacillota</taxon>
        <taxon>Clostridia</taxon>
        <taxon>Eubacteriales</taxon>
        <taxon>Syntrophomonadaceae</taxon>
        <taxon>Syntrophomonas</taxon>
    </lineage>
</organism>
<comment type="function">
    <text evidence="1 19 20">Cell wall formation. Catalyzes the addition of glutamate to the nucleotide precursor UDP-N-acetylmuramoyl-L-alanine (UMA).</text>
</comment>
<evidence type="ECO:0000256" key="20">
    <source>
        <dbReference type="RuleBase" id="RU003664"/>
    </source>
</evidence>
<keyword evidence="9 19" id="KW-0132">Cell division</keyword>
<evidence type="ECO:0000256" key="12">
    <source>
        <dbReference type="ARBA" id="ARBA00022960"/>
    </source>
</evidence>
<dbReference type="PROSITE" id="PS01011">
    <property type="entry name" value="FOLYLPOLYGLU_SYNT_1"/>
    <property type="match status" value="1"/>
</dbReference>
<dbReference type="PANTHER" id="PTHR43692:SF1">
    <property type="entry name" value="UDP-N-ACETYLMURAMOYLALANINE--D-GLUTAMATE LIGASE"/>
    <property type="match status" value="1"/>
</dbReference>
<dbReference type="GO" id="GO:0071555">
    <property type="term" value="P:cell wall organization"/>
    <property type="evidence" value="ECO:0007669"/>
    <property type="project" value="UniProtKB-KW"/>
</dbReference>
<dbReference type="NCBIfam" id="TIGR01087">
    <property type="entry name" value="murD"/>
    <property type="match status" value="1"/>
</dbReference>
<evidence type="ECO:0000256" key="10">
    <source>
        <dbReference type="ARBA" id="ARBA00022741"/>
    </source>
</evidence>
<evidence type="ECO:0000256" key="13">
    <source>
        <dbReference type="ARBA" id="ARBA00022984"/>
    </source>
</evidence>
<evidence type="ECO:0000313" key="24">
    <source>
        <dbReference type="Proteomes" id="UP000045545"/>
    </source>
</evidence>
<keyword evidence="7 19" id="KW-0963">Cytoplasm</keyword>
<dbReference type="SUPFAM" id="SSF53244">
    <property type="entry name" value="MurD-like peptide ligases, peptide-binding domain"/>
    <property type="match status" value="1"/>
</dbReference>
<dbReference type="GO" id="GO:0005737">
    <property type="term" value="C:cytoplasm"/>
    <property type="evidence" value="ECO:0007669"/>
    <property type="project" value="UniProtKB-SubCell"/>
</dbReference>
<evidence type="ECO:0000256" key="15">
    <source>
        <dbReference type="ARBA" id="ARBA00023316"/>
    </source>
</evidence>
<dbReference type="GO" id="GO:0051301">
    <property type="term" value="P:cell division"/>
    <property type="evidence" value="ECO:0007669"/>
    <property type="project" value="UniProtKB-KW"/>
</dbReference>
<dbReference type="InterPro" id="IPR013221">
    <property type="entry name" value="Mur_ligase_cen"/>
</dbReference>
<keyword evidence="13 19" id="KW-0573">Peptidoglycan synthesis</keyword>
<evidence type="ECO:0000256" key="4">
    <source>
        <dbReference type="ARBA" id="ARBA00010416"/>
    </source>
</evidence>
<evidence type="ECO:0000256" key="1">
    <source>
        <dbReference type="ARBA" id="ARBA00002734"/>
    </source>
</evidence>
<comment type="catalytic activity">
    <reaction evidence="18 19 20">
        <text>UDP-N-acetyl-alpha-D-muramoyl-L-alanine + D-glutamate + ATP = UDP-N-acetyl-alpha-D-muramoyl-L-alanyl-D-glutamate + ADP + phosphate + H(+)</text>
        <dbReference type="Rhea" id="RHEA:16429"/>
        <dbReference type="ChEBI" id="CHEBI:15378"/>
        <dbReference type="ChEBI" id="CHEBI:29986"/>
        <dbReference type="ChEBI" id="CHEBI:30616"/>
        <dbReference type="ChEBI" id="CHEBI:43474"/>
        <dbReference type="ChEBI" id="CHEBI:83898"/>
        <dbReference type="ChEBI" id="CHEBI:83900"/>
        <dbReference type="ChEBI" id="CHEBI:456216"/>
        <dbReference type="EC" id="6.3.2.9"/>
    </reaction>
</comment>
<evidence type="ECO:0000256" key="17">
    <source>
        <dbReference type="ARBA" id="ARBA00032324"/>
    </source>
</evidence>
<comment type="similarity">
    <text evidence="4 19">Belongs to the MurCDEF family.</text>
</comment>
<dbReference type="RefSeq" id="WP_242847506.1">
    <property type="nucleotide sequence ID" value="NZ_CGIH01000027.1"/>
</dbReference>
<evidence type="ECO:0000256" key="5">
    <source>
        <dbReference type="ARBA" id="ARBA00012212"/>
    </source>
</evidence>
<keyword evidence="24" id="KW-1185">Reference proteome</keyword>
<dbReference type="Proteomes" id="UP000045545">
    <property type="component" value="Unassembled WGS sequence"/>
</dbReference>
<evidence type="ECO:0000256" key="2">
    <source>
        <dbReference type="ARBA" id="ARBA00004496"/>
    </source>
</evidence>
<evidence type="ECO:0000256" key="19">
    <source>
        <dbReference type="HAMAP-Rule" id="MF_00639"/>
    </source>
</evidence>
<name>A0A0E4GAS6_9FIRM</name>
<proteinExistence type="inferred from homology"/>
<dbReference type="AlphaFoldDB" id="A0A0E4GAS6"/>
<keyword evidence="11 19" id="KW-0067">ATP-binding</keyword>
<evidence type="ECO:0000256" key="7">
    <source>
        <dbReference type="ARBA" id="ARBA00022490"/>
    </source>
</evidence>
<evidence type="ECO:0000256" key="9">
    <source>
        <dbReference type="ARBA" id="ARBA00022618"/>
    </source>
</evidence>
<dbReference type="PANTHER" id="PTHR43692">
    <property type="entry name" value="UDP-N-ACETYLMURAMOYLALANINE--D-GLUTAMATE LIGASE"/>
    <property type="match status" value="1"/>
</dbReference>
<dbReference type="InterPro" id="IPR018109">
    <property type="entry name" value="Folylpolyglutamate_synth_CS"/>
</dbReference>
<evidence type="ECO:0000256" key="11">
    <source>
        <dbReference type="ARBA" id="ARBA00022840"/>
    </source>
</evidence>
<keyword evidence="14 19" id="KW-0131">Cell cycle</keyword>
<dbReference type="SUPFAM" id="SSF53623">
    <property type="entry name" value="MurD-like peptide ligases, catalytic domain"/>
    <property type="match status" value="1"/>
</dbReference>
<evidence type="ECO:0000256" key="8">
    <source>
        <dbReference type="ARBA" id="ARBA00022598"/>
    </source>
</evidence>
<dbReference type="HAMAP" id="MF_00639">
    <property type="entry name" value="MurD"/>
    <property type="match status" value="1"/>
</dbReference>
<dbReference type="Gene3D" id="3.40.1190.10">
    <property type="entry name" value="Mur-like, catalytic domain"/>
    <property type="match status" value="1"/>
</dbReference>
<dbReference type="GO" id="GO:0005524">
    <property type="term" value="F:ATP binding"/>
    <property type="evidence" value="ECO:0007669"/>
    <property type="project" value="UniProtKB-UniRule"/>
</dbReference>
<evidence type="ECO:0000313" key="23">
    <source>
        <dbReference type="EMBL" id="CFX62833.1"/>
    </source>
</evidence>
<reference evidence="23 24" key="1">
    <citation type="submission" date="2015-03" db="EMBL/GenBank/DDBJ databases">
        <authorList>
            <person name="Murphy D."/>
        </authorList>
    </citation>
    <scope>NUCLEOTIDE SEQUENCE [LARGE SCALE GENOMIC DNA]</scope>
    <source>
        <strain evidence="23 24">OL-4</strain>
    </source>
</reference>
<evidence type="ECO:0000259" key="21">
    <source>
        <dbReference type="Pfam" id="PF02875"/>
    </source>
</evidence>
<dbReference type="EC" id="6.3.2.9" evidence="5 19"/>
<dbReference type="UniPathway" id="UPA00219"/>
<gene>
    <name evidence="19" type="primary">murD</name>
    <name evidence="23" type="ORF">1542</name>
</gene>
<evidence type="ECO:0000259" key="22">
    <source>
        <dbReference type="Pfam" id="PF08245"/>
    </source>
</evidence>
<keyword evidence="8 19" id="KW-0436">Ligase</keyword>
<dbReference type="GO" id="GO:0008764">
    <property type="term" value="F:UDP-N-acetylmuramoylalanine-D-glutamate ligase activity"/>
    <property type="evidence" value="ECO:0007669"/>
    <property type="project" value="UniProtKB-UniRule"/>
</dbReference>
<evidence type="ECO:0000256" key="6">
    <source>
        <dbReference type="ARBA" id="ARBA00015655"/>
    </source>
</evidence>
<keyword evidence="10 19" id="KW-0547">Nucleotide-binding</keyword>
<evidence type="ECO:0000256" key="3">
    <source>
        <dbReference type="ARBA" id="ARBA00004752"/>
    </source>
</evidence>
<evidence type="ECO:0000256" key="14">
    <source>
        <dbReference type="ARBA" id="ARBA00023306"/>
    </source>
</evidence>
<dbReference type="Gene3D" id="3.90.190.20">
    <property type="entry name" value="Mur ligase, C-terminal domain"/>
    <property type="match status" value="1"/>
</dbReference>
<dbReference type="Pfam" id="PF02875">
    <property type="entry name" value="Mur_ligase_C"/>
    <property type="match status" value="1"/>
</dbReference>
<dbReference type="InterPro" id="IPR005762">
    <property type="entry name" value="MurD"/>
</dbReference>
<feature type="domain" description="Mur ligase central" evidence="22">
    <location>
        <begin position="113"/>
        <end position="290"/>
    </location>
</feature>
<feature type="domain" description="Mur ligase C-terminal" evidence="21">
    <location>
        <begin position="312"/>
        <end position="426"/>
    </location>
</feature>
<dbReference type="Gene3D" id="3.40.50.720">
    <property type="entry name" value="NAD(P)-binding Rossmann-like Domain"/>
    <property type="match status" value="1"/>
</dbReference>
<evidence type="ECO:0000256" key="18">
    <source>
        <dbReference type="ARBA" id="ARBA00047632"/>
    </source>
</evidence>
<feature type="binding site" evidence="19">
    <location>
        <begin position="115"/>
        <end position="121"/>
    </location>
    <ligand>
        <name>ATP</name>
        <dbReference type="ChEBI" id="CHEBI:30616"/>
    </ligand>
</feature>
<dbReference type="SUPFAM" id="SSF51984">
    <property type="entry name" value="MurCD N-terminal domain"/>
    <property type="match status" value="1"/>
</dbReference>
<accession>A0A0E4GAS6</accession>
<dbReference type="GO" id="GO:0004326">
    <property type="term" value="F:tetrahydrofolylpolyglutamate synthase activity"/>
    <property type="evidence" value="ECO:0007669"/>
    <property type="project" value="InterPro"/>
</dbReference>
<dbReference type="GO" id="GO:0008360">
    <property type="term" value="P:regulation of cell shape"/>
    <property type="evidence" value="ECO:0007669"/>
    <property type="project" value="UniProtKB-KW"/>
</dbReference>